<dbReference type="PANTHER" id="PTHR15141:SF76">
    <property type="entry name" value="TRANSCRIPTION ELONGATION FACTOR B POLYPEPTIDE 3"/>
    <property type="match status" value="1"/>
</dbReference>
<reference evidence="2 3" key="1">
    <citation type="journal article" date="2015" name="Sci. Rep.">
        <title>Chromosome-level genome map provides insights into diverse defense mechanisms in the medicinal fungus Ganoderma sinense.</title>
        <authorList>
            <person name="Zhu Y."/>
            <person name="Xu J."/>
            <person name="Sun C."/>
            <person name="Zhou S."/>
            <person name="Xu H."/>
            <person name="Nelson D.R."/>
            <person name="Qian J."/>
            <person name="Song J."/>
            <person name="Luo H."/>
            <person name="Xiang L."/>
            <person name="Li Y."/>
            <person name="Xu Z."/>
            <person name="Ji A."/>
            <person name="Wang L."/>
            <person name="Lu S."/>
            <person name="Hayward A."/>
            <person name="Sun W."/>
            <person name="Li X."/>
            <person name="Schwartz D.C."/>
            <person name="Wang Y."/>
            <person name="Chen S."/>
        </authorList>
    </citation>
    <scope>NUCLEOTIDE SEQUENCE [LARGE SCALE GENOMIC DNA]</scope>
    <source>
        <strain evidence="2 3">ZZ0214-1</strain>
    </source>
</reference>
<dbReference type="OrthoDB" id="21513at2759"/>
<comment type="caution">
    <text evidence="2">The sequence shown here is derived from an EMBL/GenBank/DDBJ whole genome shotgun (WGS) entry which is preliminary data.</text>
</comment>
<feature type="region of interest" description="Disordered" evidence="1">
    <location>
        <begin position="117"/>
        <end position="332"/>
    </location>
</feature>
<name>A0A2G8RSG2_9APHY</name>
<dbReference type="PANTHER" id="PTHR15141">
    <property type="entry name" value="TRANSCRIPTION ELONGATION FACTOR B POLYPEPTIDE 3"/>
    <property type="match status" value="1"/>
</dbReference>
<organism evidence="2 3">
    <name type="scientific">Ganoderma sinense ZZ0214-1</name>
    <dbReference type="NCBI Taxonomy" id="1077348"/>
    <lineage>
        <taxon>Eukaryota</taxon>
        <taxon>Fungi</taxon>
        <taxon>Dikarya</taxon>
        <taxon>Basidiomycota</taxon>
        <taxon>Agaricomycotina</taxon>
        <taxon>Agaricomycetes</taxon>
        <taxon>Polyporales</taxon>
        <taxon>Polyporaceae</taxon>
        <taxon>Ganoderma</taxon>
    </lineage>
</organism>
<accession>A0A2G8RSG2</accession>
<gene>
    <name evidence="2" type="ORF">GSI_14185</name>
</gene>
<evidence type="ECO:0000313" key="2">
    <source>
        <dbReference type="EMBL" id="PIL24431.1"/>
    </source>
</evidence>
<dbReference type="GO" id="GO:0006368">
    <property type="term" value="P:transcription elongation by RNA polymerase II"/>
    <property type="evidence" value="ECO:0007669"/>
    <property type="project" value="InterPro"/>
</dbReference>
<dbReference type="STRING" id="1077348.A0A2G8RSG2"/>
<dbReference type="AlphaFoldDB" id="A0A2G8RSG2"/>
<feature type="compositionally biased region" description="Basic and acidic residues" evidence="1">
    <location>
        <begin position="123"/>
        <end position="140"/>
    </location>
</feature>
<dbReference type="InterPro" id="IPR010684">
    <property type="entry name" value="RNA_pol_II_trans_fac_SIII_A"/>
</dbReference>
<dbReference type="InterPro" id="IPR051870">
    <property type="entry name" value="Elongin-A_domain"/>
</dbReference>
<proteinExistence type="predicted"/>
<dbReference type="Pfam" id="PF06881">
    <property type="entry name" value="Elongin_A"/>
    <property type="match status" value="1"/>
</dbReference>
<feature type="compositionally biased region" description="Pro residues" evidence="1">
    <location>
        <begin position="263"/>
        <end position="278"/>
    </location>
</feature>
<evidence type="ECO:0000256" key="1">
    <source>
        <dbReference type="SAM" id="MobiDB-lite"/>
    </source>
</evidence>
<sequence length="332" mass="36689">MSYEIEPGARRIPTLVQCCQRVACANVDSICSLGEGWRSDLIRPVLESCTPETLQRFEDTDPYIAEDTKDIWKRLFFKEFPIEAHHYDSNAMEEPESWRDQLFALRDRERAKLNALSNRLKASRQEEEERKRESAIKLTDKVPPAKRSRPWGAPSQPKTLFQKTRSEATRMRNGVFGSRITRPAFQTHRIVPNTASAKPPPPSRAAPPVKGSDGSQPSGSRVIVRSVPVVQKPDPAPSKQAPSSLTKSASATPTAALILSMPGPHPPSKASTPPPCSPPETTWSPLPQPQMLSPEARLLAARSTGKKNPGASLFMPKHRAYSQLPHGVKSKS</sequence>
<evidence type="ECO:0008006" key="4">
    <source>
        <dbReference type="Google" id="ProtNLM"/>
    </source>
</evidence>
<dbReference type="EMBL" id="AYKW01000067">
    <property type="protein sequence ID" value="PIL24431.1"/>
    <property type="molecule type" value="Genomic_DNA"/>
</dbReference>
<dbReference type="Gene3D" id="6.10.250.3180">
    <property type="match status" value="1"/>
</dbReference>
<protein>
    <recommendedName>
        <fullName evidence="4">Elongin-A</fullName>
    </recommendedName>
</protein>
<feature type="compositionally biased region" description="Polar residues" evidence="1">
    <location>
        <begin position="240"/>
        <end position="253"/>
    </location>
</feature>
<evidence type="ECO:0000313" key="3">
    <source>
        <dbReference type="Proteomes" id="UP000230002"/>
    </source>
</evidence>
<dbReference type="GO" id="GO:0070449">
    <property type="term" value="C:elongin complex"/>
    <property type="evidence" value="ECO:0007669"/>
    <property type="project" value="InterPro"/>
</dbReference>
<keyword evidence="3" id="KW-1185">Reference proteome</keyword>
<dbReference type="Proteomes" id="UP000230002">
    <property type="component" value="Unassembled WGS sequence"/>
</dbReference>